<dbReference type="AlphaFoldDB" id="A0A2P2QHC2"/>
<keyword evidence="1" id="KW-1133">Transmembrane helix</keyword>
<organism evidence="2">
    <name type="scientific">Rhizophora mucronata</name>
    <name type="common">Asiatic mangrove</name>
    <dbReference type="NCBI Taxonomy" id="61149"/>
    <lineage>
        <taxon>Eukaryota</taxon>
        <taxon>Viridiplantae</taxon>
        <taxon>Streptophyta</taxon>
        <taxon>Embryophyta</taxon>
        <taxon>Tracheophyta</taxon>
        <taxon>Spermatophyta</taxon>
        <taxon>Magnoliopsida</taxon>
        <taxon>eudicotyledons</taxon>
        <taxon>Gunneridae</taxon>
        <taxon>Pentapetalae</taxon>
        <taxon>rosids</taxon>
        <taxon>fabids</taxon>
        <taxon>Malpighiales</taxon>
        <taxon>Rhizophoraceae</taxon>
        <taxon>Rhizophora</taxon>
    </lineage>
</organism>
<sequence>MSQTKIFLLFGFGIRLNGGLGALHYLVFV</sequence>
<keyword evidence="1" id="KW-0472">Membrane</keyword>
<reference evidence="2" key="1">
    <citation type="submission" date="2018-02" db="EMBL/GenBank/DDBJ databases">
        <title>Rhizophora mucronata_Transcriptome.</title>
        <authorList>
            <person name="Meera S.P."/>
            <person name="Sreeshan A."/>
            <person name="Augustine A."/>
        </authorList>
    </citation>
    <scope>NUCLEOTIDE SEQUENCE</scope>
    <source>
        <tissue evidence="2">Leaf</tissue>
    </source>
</reference>
<proteinExistence type="predicted"/>
<protein>
    <submittedName>
        <fullName evidence="2">Uncharacterized protein</fullName>
    </submittedName>
</protein>
<keyword evidence="1" id="KW-0812">Transmembrane</keyword>
<accession>A0A2P2QHC2</accession>
<feature type="transmembrane region" description="Helical" evidence="1">
    <location>
        <begin position="6"/>
        <end position="28"/>
    </location>
</feature>
<name>A0A2P2QHC2_RHIMU</name>
<evidence type="ECO:0000313" key="2">
    <source>
        <dbReference type="EMBL" id="MBX66356.1"/>
    </source>
</evidence>
<evidence type="ECO:0000256" key="1">
    <source>
        <dbReference type="SAM" id="Phobius"/>
    </source>
</evidence>
<dbReference type="EMBL" id="GGEC01085872">
    <property type="protein sequence ID" value="MBX66356.1"/>
    <property type="molecule type" value="Transcribed_RNA"/>
</dbReference>